<gene>
    <name evidence="1" type="ORF">A9C19_10450</name>
</gene>
<dbReference type="InterPro" id="IPR018540">
    <property type="entry name" value="Spo0E-like"/>
</dbReference>
<dbReference type="GO" id="GO:0046983">
    <property type="term" value="F:protein dimerization activity"/>
    <property type="evidence" value="ECO:0007669"/>
    <property type="project" value="InterPro"/>
</dbReference>
<proteinExistence type="predicted"/>
<dbReference type="GO" id="GO:0043937">
    <property type="term" value="P:regulation of sporulation"/>
    <property type="evidence" value="ECO:0007669"/>
    <property type="project" value="InterPro"/>
</dbReference>
<reference evidence="1 2" key="1">
    <citation type="journal article" date="2016" name="Sci. Rep.">
        <title>Complete genome sequence and transcriptomic analysis of a novel marine strain Bacillus weihaiensis reveals the mechanism of brown algae degradation.</title>
        <authorList>
            <person name="Zhu Y."/>
            <person name="Chen P."/>
            <person name="Bao Y."/>
            <person name="Men Y."/>
            <person name="Zeng Y."/>
            <person name="Yang J."/>
            <person name="Sun J."/>
            <person name="Sun Y."/>
        </authorList>
    </citation>
    <scope>NUCLEOTIDE SEQUENCE [LARGE SCALE GENOMIC DNA]</scope>
    <source>
        <strain evidence="1 2">Alg07</strain>
    </source>
</reference>
<sequence>MSKQELLQIIEKKRAELIDIVLKNGLNSTISLKYSQELDILLTQYIKDDYPNHHKKKVLS</sequence>
<dbReference type="InterPro" id="IPR037208">
    <property type="entry name" value="Spo0E-like_sf"/>
</dbReference>
<keyword evidence="2" id="KW-1185">Reference proteome</keyword>
<dbReference type="Gene3D" id="4.10.280.10">
    <property type="entry name" value="Helix-loop-helix DNA-binding domain"/>
    <property type="match status" value="1"/>
</dbReference>
<dbReference type="InterPro" id="IPR036638">
    <property type="entry name" value="HLH_DNA-bd_sf"/>
</dbReference>
<name>A0A1L3MS23_9BACI</name>
<dbReference type="RefSeq" id="WP_072579929.1">
    <property type="nucleotide sequence ID" value="NZ_CP016020.1"/>
</dbReference>
<evidence type="ECO:0000313" key="2">
    <source>
        <dbReference type="Proteomes" id="UP000181936"/>
    </source>
</evidence>
<organism evidence="1 2">
    <name type="scientific">Bacillus weihaiensis</name>
    <dbReference type="NCBI Taxonomy" id="1547283"/>
    <lineage>
        <taxon>Bacteria</taxon>
        <taxon>Bacillati</taxon>
        <taxon>Bacillota</taxon>
        <taxon>Bacilli</taxon>
        <taxon>Bacillales</taxon>
        <taxon>Bacillaceae</taxon>
        <taxon>Bacillus</taxon>
    </lineage>
</organism>
<accession>A0A1L3MS23</accession>
<dbReference type="OrthoDB" id="2972613at2"/>
<protein>
    <submittedName>
        <fullName evidence="1">Spo0A-P phosphatase</fullName>
    </submittedName>
</protein>
<dbReference type="AlphaFoldDB" id="A0A1L3MS23"/>
<dbReference type="EMBL" id="CP016020">
    <property type="protein sequence ID" value="APH05136.1"/>
    <property type="molecule type" value="Genomic_DNA"/>
</dbReference>
<evidence type="ECO:0000313" key="1">
    <source>
        <dbReference type="EMBL" id="APH05136.1"/>
    </source>
</evidence>
<dbReference type="Proteomes" id="UP000181936">
    <property type="component" value="Chromosome"/>
</dbReference>
<dbReference type="KEGG" id="bwh:A9C19_10450"/>
<dbReference type="SUPFAM" id="SSF140500">
    <property type="entry name" value="BAS1536-like"/>
    <property type="match status" value="1"/>
</dbReference>
<dbReference type="Pfam" id="PF09388">
    <property type="entry name" value="SpoOE-like"/>
    <property type="match status" value="1"/>
</dbReference>